<dbReference type="PANTHER" id="PTHR43300:SF11">
    <property type="entry name" value="ACETYLTRANSFERASE RV3034C-RELATED"/>
    <property type="match status" value="1"/>
</dbReference>
<dbReference type="PROSITE" id="PS00101">
    <property type="entry name" value="HEXAPEP_TRANSFERASES"/>
    <property type="match status" value="1"/>
</dbReference>
<name>A0A6J6WLW6_9ZZZZ</name>
<dbReference type="Pfam" id="PF00132">
    <property type="entry name" value="Hexapep"/>
    <property type="match status" value="1"/>
</dbReference>
<evidence type="ECO:0000313" key="2">
    <source>
        <dbReference type="EMBL" id="CAB4786211.1"/>
    </source>
</evidence>
<accession>A0A6J6WLW6</accession>
<dbReference type="InterPro" id="IPR050179">
    <property type="entry name" value="Trans_hexapeptide_repeat"/>
</dbReference>
<dbReference type="InterPro" id="IPR018357">
    <property type="entry name" value="Hexapep_transf_CS"/>
</dbReference>
<reference evidence="2" key="1">
    <citation type="submission" date="2020-05" db="EMBL/GenBank/DDBJ databases">
        <authorList>
            <person name="Chiriac C."/>
            <person name="Salcher M."/>
            <person name="Ghai R."/>
            <person name="Kavagutti S V."/>
        </authorList>
    </citation>
    <scope>NUCLEOTIDE SEQUENCE</scope>
</reference>
<dbReference type="SUPFAM" id="SSF51161">
    <property type="entry name" value="Trimeric LpxA-like enzymes"/>
    <property type="match status" value="1"/>
</dbReference>
<protein>
    <submittedName>
        <fullName evidence="2">Unannotated protein</fullName>
    </submittedName>
</protein>
<dbReference type="CDD" id="cd03349">
    <property type="entry name" value="LbH_XAT"/>
    <property type="match status" value="1"/>
</dbReference>
<evidence type="ECO:0000256" key="1">
    <source>
        <dbReference type="ARBA" id="ARBA00022679"/>
    </source>
</evidence>
<dbReference type="InterPro" id="IPR001451">
    <property type="entry name" value="Hexapep"/>
</dbReference>
<organism evidence="2">
    <name type="scientific">freshwater metagenome</name>
    <dbReference type="NCBI Taxonomy" id="449393"/>
    <lineage>
        <taxon>unclassified sequences</taxon>
        <taxon>metagenomes</taxon>
        <taxon>ecological metagenomes</taxon>
    </lineage>
</organism>
<dbReference type="PANTHER" id="PTHR43300">
    <property type="entry name" value="ACETYLTRANSFERASE"/>
    <property type="match status" value="1"/>
</dbReference>
<dbReference type="Gene3D" id="2.160.10.10">
    <property type="entry name" value="Hexapeptide repeat proteins"/>
    <property type="match status" value="1"/>
</dbReference>
<keyword evidence="1" id="KW-0808">Transferase</keyword>
<gene>
    <name evidence="2" type="ORF">UFOPK2992_00084</name>
</gene>
<dbReference type="GO" id="GO:0016740">
    <property type="term" value="F:transferase activity"/>
    <property type="evidence" value="ECO:0007669"/>
    <property type="project" value="UniProtKB-KW"/>
</dbReference>
<dbReference type="AlphaFoldDB" id="A0A6J6WLW6"/>
<sequence>MASPRITTALTFKMASKFGSPGASVGMRLFASRLPPLAWMEWWRQYAAHCGMTVGRFTYGVEQFCKPGVARPESVGAFTSIASEVLITGVNHPTNWVTSNPITYLSSRGFVQEDIPVLGVRSGPVRIGSDCWVGARATLLPGVTVGHGAVIAAGAVVASDVEPYMVVGGVPAKVIRPRFTADIVARLMAIQWWDWADAQISDQIHLFKDPSRFLEAQENPRDKFNSEKRHLPDE</sequence>
<proteinExistence type="predicted"/>
<dbReference type="InterPro" id="IPR011004">
    <property type="entry name" value="Trimer_LpxA-like_sf"/>
</dbReference>
<dbReference type="EMBL" id="CAFAAI010000005">
    <property type="protein sequence ID" value="CAB4786211.1"/>
    <property type="molecule type" value="Genomic_DNA"/>
</dbReference>